<evidence type="ECO:0000256" key="7">
    <source>
        <dbReference type="ARBA" id="ARBA00022759"/>
    </source>
</evidence>
<keyword evidence="9" id="KW-0067">ATP-binding</keyword>
<dbReference type="GO" id="GO:0008233">
    <property type="term" value="F:peptidase activity"/>
    <property type="evidence" value="ECO:0007669"/>
    <property type="project" value="UniProtKB-KW"/>
</dbReference>
<keyword evidence="4" id="KW-0540">Nuclease</keyword>
<dbReference type="InterPro" id="IPR057670">
    <property type="entry name" value="SH3_retrovirus"/>
</dbReference>
<evidence type="ECO:0000256" key="12">
    <source>
        <dbReference type="ARBA" id="ARBA00022918"/>
    </source>
</evidence>
<dbReference type="AlphaFoldDB" id="A0AAE1GL53"/>
<evidence type="ECO:0000256" key="8">
    <source>
        <dbReference type="ARBA" id="ARBA00022801"/>
    </source>
</evidence>
<keyword evidence="2" id="KW-1188">Viral release from host cell</keyword>
<dbReference type="GO" id="GO:0004519">
    <property type="term" value="F:endonuclease activity"/>
    <property type="evidence" value="ECO:0007669"/>
    <property type="project" value="UniProtKB-KW"/>
</dbReference>
<keyword evidence="10" id="KW-0460">Magnesium</keyword>
<evidence type="ECO:0000256" key="11">
    <source>
        <dbReference type="ARBA" id="ARBA00022908"/>
    </source>
</evidence>
<evidence type="ECO:0000259" key="19">
    <source>
        <dbReference type="PROSITE" id="PS50994"/>
    </source>
</evidence>
<dbReference type="InterPro" id="IPR012337">
    <property type="entry name" value="RNaseH-like_sf"/>
</dbReference>
<evidence type="ECO:0000256" key="9">
    <source>
        <dbReference type="ARBA" id="ARBA00022840"/>
    </source>
</evidence>
<feature type="domain" description="Integrase catalytic" evidence="19">
    <location>
        <begin position="330"/>
        <end position="500"/>
    </location>
</feature>
<keyword evidence="3" id="KW-0645">Protease</keyword>
<evidence type="ECO:0000256" key="17">
    <source>
        <dbReference type="SAM" id="MobiDB-lite"/>
    </source>
</evidence>
<dbReference type="InterPro" id="IPR036397">
    <property type="entry name" value="RNaseH_sf"/>
</dbReference>
<feature type="region of interest" description="Disordered" evidence="17">
    <location>
        <begin position="585"/>
        <end position="627"/>
    </location>
</feature>
<dbReference type="PROSITE" id="PS50158">
    <property type="entry name" value="ZF_CCHC"/>
    <property type="match status" value="1"/>
</dbReference>
<feature type="compositionally biased region" description="Polar residues" evidence="17">
    <location>
        <begin position="102"/>
        <end position="112"/>
    </location>
</feature>
<evidence type="ECO:0008006" key="22">
    <source>
        <dbReference type="Google" id="ProtNLM"/>
    </source>
</evidence>
<dbReference type="GO" id="GO:0003964">
    <property type="term" value="F:RNA-directed DNA polymerase activity"/>
    <property type="evidence" value="ECO:0007669"/>
    <property type="project" value="UniProtKB-KW"/>
</dbReference>
<dbReference type="PANTHER" id="PTHR42648:SF11">
    <property type="entry name" value="TRANSPOSON TY4-P GAG-POL POLYPROTEIN"/>
    <property type="match status" value="1"/>
</dbReference>
<keyword evidence="16" id="KW-0863">Zinc-finger</keyword>
<dbReference type="GO" id="GO:0003887">
    <property type="term" value="F:DNA-directed DNA polymerase activity"/>
    <property type="evidence" value="ECO:0007669"/>
    <property type="project" value="UniProtKB-KW"/>
</dbReference>
<dbReference type="Pfam" id="PF00665">
    <property type="entry name" value="rve"/>
    <property type="match status" value="1"/>
</dbReference>
<evidence type="ECO:0000256" key="15">
    <source>
        <dbReference type="ARBA" id="ARBA00023172"/>
    </source>
</evidence>
<keyword evidence="16" id="KW-0862">Zinc</keyword>
<keyword evidence="15" id="KW-0233">DNA recombination</keyword>
<evidence type="ECO:0000256" key="10">
    <source>
        <dbReference type="ARBA" id="ARBA00022842"/>
    </source>
</evidence>
<dbReference type="InterPro" id="IPR001878">
    <property type="entry name" value="Znf_CCHC"/>
</dbReference>
<dbReference type="PROSITE" id="PS50994">
    <property type="entry name" value="INTEGRASE"/>
    <property type="match status" value="1"/>
</dbReference>
<keyword evidence="13" id="KW-0239">DNA-directed DNA polymerase</keyword>
<comment type="caution">
    <text evidence="20">The sequence shown here is derived from an EMBL/GenBank/DDBJ whole genome shotgun (WGS) entry which is preliminary data.</text>
</comment>
<dbReference type="GO" id="GO:0008270">
    <property type="term" value="F:zinc ion binding"/>
    <property type="evidence" value="ECO:0007669"/>
    <property type="project" value="UniProtKB-KW"/>
</dbReference>
<proteinExistence type="predicted"/>
<evidence type="ECO:0000256" key="3">
    <source>
        <dbReference type="ARBA" id="ARBA00022670"/>
    </source>
</evidence>
<evidence type="ECO:0000256" key="1">
    <source>
        <dbReference type="ARBA" id="ARBA00002180"/>
    </source>
</evidence>
<keyword evidence="21" id="KW-1185">Reference proteome</keyword>
<sequence>MAMVLSGLPQAYDTFSTVVEQREKEMTFQEFKKALMNYEESGKLRSSREEESVMNTSRFPLKCYECHQPGHKSFQCPQRAQQNRRWCNKCKSNTHQCRKKNATTANTVSSEGDQAPRGEDSDEGDNLHNFAFQASTQSLRDNKASTSTLLVDSGASVHIVTDKTKFIRFDRDFEPDKQVMQLADGSRQTEDVLGRGDASVMLYDINGKLREMVMKNTLYIPSYKFDIFSVPAATRKGVCVNFEPNHAELVTPDGSVFNVKRQGNLYFINNVESVQVNGAHTAEEWHKILGHCNFKDIIKLEKAVEGMHISGEKERVHCEACTLGKMSKFTNRKPDKRATRNLDLVHSDLAGPMNVVGKGGFKYAITFVDDHSGAFMVYLMKEKSDTVSATEKFLADSAPYGPVKRLRTDNGGEYISKKFKSLMVKHKIKQEYSAPHSPHQNGTAERSWRTMCEMARCLLLEADLPKMMWPYAMKASAYIRNRCFNPRTGKTPVEVLTGSKPNLSNMHIFGTVCYSYIQNCKKLDARCERGVFVGYDGQSPAYLVYLPEKREVRRVRCVKFTDRFEVEMPKILGYESDNDDDMHCPSKPLCRQPTKNYPDQVKCKSKTNGTNTDEGYARQNPPRVRNTPSYLKDYVLERDDDDENDMLAGFTIHYCHKVCETPNTYVEAIQSPDSQLWQKAMQEEIDALTESDTFELTELPEGRSLVGRNNMDNEFHRFLMLQPNMEIPFMNHWEEMVNRLERRARRVRRIVPDRMNPFQAMTDGEFTERFRLPKDTVQNLINDIDNQLLTAVDQRGTPIPPHIQVVIALGCMATGSHQNVMGDCYSVSQSAVSRCLARVSRAIAGLRPRYVKYPAGQELQMVMMTTGVIDPIEMLEVNDEFQHADAPLYAGNRNNDHGKRRAIINDYF</sequence>
<name>A0AAE1GL53_PETCI</name>
<dbReference type="GO" id="GO:0005524">
    <property type="term" value="F:ATP binding"/>
    <property type="evidence" value="ECO:0007669"/>
    <property type="project" value="UniProtKB-KW"/>
</dbReference>
<evidence type="ECO:0000313" key="20">
    <source>
        <dbReference type="EMBL" id="KAK3894750.1"/>
    </source>
</evidence>
<dbReference type="InterPro" id="IPR036875">
    <property type="entry name" value="Znf_CCHC_sf"/>
</dbReference>
<evidence type="ECO:0000256" key="5">
    <source>
        <dbReference type="ARBA" id="ARBA00022723"/>
    </source>
</evidence>
<dbReference type="PANTHER" id="PTHR42648">
    <property type="entry name" value="TRANSPOSASE, PUTATIVE-RELATED"/>
    <property type="match status" value="1"/>
</dbReference>
<dbReference type="Gene3D" id="4.10.60.10">
    <property type="entry name" value="Zinc finger, CCHC-type"/>
    <property type="match status" value="1"/>
</dbReference>
<evidence type="ECO:0000256" key="4">
    <source>
        <dbReference type="ARBA" id="ARBA00022722"/>
    </source>
</evidence>
<gene>
    <name evidence="20" type="ORF">Pcinc_001474</name>
</gene>
<evidence type="ECO:0000259" key="18">
    <source>
        <dbReference type="PROSITE" id="PS50158"/>
    </source>
</evidence>
<keyword evidence="8" id="KW-0378">Hydrolase</keyword>
<evidence type="ECO:0000256" key="6">
    <source>
        <dbReference type="ARBA" id="ARBA00022741"/>
    </source>
</evidence>
<keyword evidence="6" id="KW-0547">Nucleotide-binding</keyword>
<dbReference type="Pfam" id="PF25597">
    <property type="entry name" value="SH3_retrovirus"/>
    <property type="match status" value="1"/>
</dbReference>
<keyword evidence="14" id="KW-0917">Virion maturation</keyword>
<dbReference type="SMART" id="SM00343">
    <property type="entry name" value="ZnF_C2HC"/>
    <property type="match status" value="1"/>
</dbReference>
<keyword evidence="11" id="KW-0229">DNA integration</keyword>
<dbReference type="GO" id="GO:0006508">
    <property type="term" value="P:proteolysis"/>
    <property type="evidence" value="ECO:0007669"/>
    <property type="project" value="UniProtKB-KW"/>
</dbReference>
<organism evidence="20 21">
    <name type="scientific">Petrolisthes cinctipes</name>
    <name type="common">Flat porcelain crab</name>
    <dbReference type="NCBI Taxonomy" id="88211"/>
    <lineage>
        <taxon>Eukaryota</taxon>
        <taxon>Metazoa</taxon>
        <taxon>Ecdysozoa</taxon>
        <taxon>Arthropoda</taxon>
        <taxon>Crustacea</taxon>
        <taxon>Multicrustacea</taxon>
        <taxon>Malacostraca</taxon>
        <taxon>Eumalacostraca</taxon>
        <taxon>Eucarida</taxon>
        <taxon>Decapoda</taxon>
        <taxon>Pleocyemata</taxon>
        <taxon>Anomura</taxon>
        <taxon>Galatheoidea</taxon>
        <taxon>Porcellanidae</taxon>
        <taxon>Petrolisthes</taxon>
    </lineage>
</organism>
<dbReference type="Proteomes" id="UP001286313">
    <property type="component" value="Unassembled WGS sequence"/>
</dbReference>
<comment type="function">
    <text evidence="1">The aspartyl protease (PR) mediates the proteolytic cleavages of the Gag and Gag-Pol polyproteins after assembly of the VLP.</text>
</comment>
<dbReference type="EMBL" id="JAWQEG010000092">
    <property type="protein sequence ID" value="KAK3894750.1"/>
    <property type="molecule type" value="Genomic_DNA"/>
</dbReference>
<dbReference type="InterPro" id="IPR001584">
    <property type="entry name" value="Integrase_cat-core"/>
</dbReference>
<keyword evidence="7" id="KW-0255">Endonuclease</keyword>
<evidence type="ECO:0000256" key="14">
    <source>
        <dbReference type="ARBA" id="ARBA00023113"/>
    </source>
</evidence>
<dbReference type="InterPro" id="IPR054722">
    <property type="entry name" value="PolX-like_BBD"/>
</dbReference>
<dbReference type="SUPFAM" id="SSF53098">
    <property type="entry name" value="Ribonuclease H-like"/>
    <property type="match status" value="1"/>
</dbReference>
<evidence type="ECO:0000256" key="16">
    <source>
        <dbReference type="PROSITE-ProRule" id="PRU00047"/>
    </source>
</evidence>
<evidence type="ECO:0000256" key="13">
    <source>
        <dbReference type="ARBA" id="ARBA00022932"/>
    </source>
</evidence>
<keyword evidence="5" id="KW-0479">Metal-binding</keyword>
<dbReference type="GO" id="GO:0015074">
    <property type="term" value="P:DNA integration"/>
    <property type="evidence" value="ECO:0007669"/>
    <property type="project" value="UniProtKB-KW"/>
</dbReference>
<protein>
    <recommendedName>
        <fullName evidence="22">Retrovirus-related Pol poly from transposon TNT 1-94</fullName>
    </recommendedName>
</protein>
<dbReference type="SUPFAM" id="SSF57756">
    <property type="entry name" value="Retrovirus zinc finger-like domains"/>
    <property type="match status" value="1"/>
</dbReference>
<reference evidence="20" key="1">
    <citation type="submission" date="2023-10" db="EMBL/GenBank/DDBJ databases">
        <title>Genome assemblies of two species of porcelain crab, Petrolisthes cinctipes and Petrolisthes manimaculis (Anomura: Porcellanidae).</title>
        <authorList>
            <person name="Angst P."/>
        </authorList>
    </citation>
    <scope>NUCLEOTIDE SEQUENCE</scope>
    <source>
        <strain evidence="20">PB745_01</strain>
        <tissue evidence="20">Gill</tissue>
    </source>
</reference>
<evidence type="ECO:0000256" key="2">
    <source>
        <dbReference type="ARBA" id="ARBA00022612"/>
    </source>
</evidence>
<dbReference type="GO" id="GO:0003676">
    <property type="term" value="F:nucleic acid binding"/>
    <property type="evidence" value="ECO:0007669"/>
    <property type="project" value="InterPro"/>
</dbReference>
<keyword evidence="13" id="KW-0808">Transferase</keyword>
<feature type="domain" description="CCHC-type" evidence="18">
    <location>
        <begin position="62"/>
        <end position="78"/>
    </location>
</feature>
<keyword evidence="13" id="KW-0548">Nucleotidyltransferase</keyword>
<dbReference type="Pfam" id="PF22936">
    <property type="entry name" value="Pol_BBD"/>
    <property type="match status" value="1"/>
</dbReference>
<dbReference type="GO" id="GO:0006310">
    <property type="term" value="P:DNA recombination"/>
    <property type="evidence" value="ECO:0007669"/>
    <property type="project" value="UniProtKB-KW"/>
</dbReference>
<dbReference type="Gene3D" id="3.30.420.10">
    <property type="entry name" value="Ribonuclease H-like superfamily/Ribonuclease H"/>
    <property type="match status" value="1"/>
</dbReference>
<feature type="region of interest" description="Disordered" evidence="17">
    <location>
        <begin position="98"/>
        <end position="127"/>
    </location>
</feature>
<keyword evidence="12" id="KW-0695">RNA-directed DNA polymerase</keyword>
<dbReference type="InterPro" id="IPR039537">
    <property type="entry name" value="Retrotran_Ty1/copia-like"/>
</dbReference>
<accession>A0AAE1GL53</accession>
<evidence type="ECO:0000313" key="21">
    <source>
        <dbReference type="Proteomes" id="UP001286313"/>
    </source>
</evidence>